<organism evidence="8 9">
    <name type="scientific">Chrysochromulina tobinii</name>
    <dbReference type="NCBI Taxonomy" id="1460289"/>
    <lineage>
        <taxon>Eukaryota</taxon>
        <taxon>Haptista</taxon>
        <taxon>Haptophyta</taxon>
        <taxon>Prymnesiophyceae</taxon>
        <taxon>Prymnesiales</taxon>
        <taxon>Chrysochromulinaceae</taxon>
        <taxon>Chrysochromulina</taxon>
    </lineage>
</organism>
<dbReference type="AlphaFoldDB" id="A0A0M0JPT2"/>
<keyword evidence="6" id="KW-0408">Iron</keyword>
<dbReference type="Gene3D" id="2.60.120.620">
    <property type="entry name" value="q2cbj1_9rhob like domain"/>
    <property type="match status" value="1"/>
</dbReference>
<dbReference type="EMBL" id="JWZX01002561">
    <property type="protein sequence ID" value="KOO28500.1"/>
    <property type="molecule type" value="Genomic_DNA"/>
</dbReference>
<dbReference type="InterPro" id="IPR002509">
    <property type="entry name" value="NODB_dom"/>
</dbReference>
<keyword evidence="4" id="KW-0223">Dioxygenase</keyword>
<dbReference type="PANTHER" id="PTHR24014:SF4">
    <property type="entry name" value="2-OXOGLUTARATE AND IRON-DEPENDENT OXYGENASE DOMAIN-CONTAINING PROTEIN 2"/>
    <property type="match status" value="1"/>
</dbReference>
<evidence type="ECO:0000256" key="1">
    <source>
        <dbReference type="ARBA" id="ARBA00001961"/>
    </source>
</evidence>
<evidence type="ECO:0000256" key="5">
    <source>
        <dbReference type="ARBA" id="ARBA00023002"/>
    </source>
</evidence>
<evidence type="ECO:0000256" key="3">
    <source>
        <dbReference type="ARBA" id="ARBA00022896"/>
    </source>
</evidence>
<protein>
    <submittedName>
        <fullName evidence="8">2-oxoglutarate and iron-dependent oxygenase domain-containing protein 2-like protein</fullName>
    </submittedName>
</protein>
<keyword evidence="3" id="KW-0847">Vitamin C</keyword>
<dbReference type="Pfam" id="PF25238">
    <property type="entry name" value="OGFOD2-like"/>
    <property type="match status" value="1"/>
</dbReference>
<dbReference type="SMART" id="SM00702">
    <property type="entry name" value="P4Hc"/>
    <property type="match status" value="1"/>
</dbReference>
<dbReference type="GO" id="GO:0016810">
    <property type="term" value="F:hydrolase activity, acting on carbon-nitrogen (but not peptide) bonds"/>
    <property type="evidence" value="ECO:0007669"/>
    <property type="project" value="InterPro"/>
</dbReference>
<comment type="cofactor">
    <cofactor evidence="1">
        <name>L-ascorbate</name>
        <dbReference type="ChEBI" id="CHEBI:38290"/>
    </cofactor>
</comment>
<accession>A0A0M0JPT2</accession>
<evidence type="ECO:0000256" key="4">
    <source>
        <dbReference type="ARBA" id="ARBA00022964"/>
    </source>
</evidence>
<evidence type="ECO:0000313" key="9">
    <source>
        <dbReference type="Proteomes" id="UP000037460"/>
    </source>
</evidence>
<dbReference type="InterPro" id="IPR005123">
    <property type="entry name" value="Oxoglu/Fe-dep_dioxygenase_dom"/>
</dbReference>
<evidence type="ECO:0000313" key="8">
    <source>
        <dbReference type="EMBL" id="KOO28500.1"/>
    </source>
</evidence>
<comment type="caution">
    <text evidence="8">The sequence shown here is derived from an EMBL/GenBank/DDBJ whole genome shotgun (WGS) entry which is preliminary data.</text>
</comment>
<dbReference type="GO" id="GO:0051213">
    <property type="term" value="F:dioxygenase activity"/>
    <property type="evidence" value="ECO:0007669"/>
    <property type="project" value="UniProtKB-KW"/>
</dbReference>
<dbReference type="GO" id="GO:0005975">
    <property type="term" value="P:carbohydrate metabolic process"/>
    <property type="evidence" value="ECO:0007669"/>
    <property type="project" value="InterPro"/>
</dbReference>
<evidence type="ECO:0000259" key="7">
    <source>
        <dbReference type="PROSITE" id="PS51471"/>
    </source>
</evidence>
<dbReference type="Gene3D" id="3.20.20.370">
    <property type="entry name" value="Glycoside hydrolase/deacetylase"/>
    <property type="match status" value="1"/>
</dbReference>
<reference evidence="9" key="1">
    <citation type="journal article" date="2015" name="PLoS Genet.">
        <title>Genome Sequence and Transcriptome Analyses of Chrysochromulina tobin: Metabolic Tools for Enhanced Algal Fitness in the Prominent Order Prymnesiales (Haptophyceae).</title>
        <authorList>
            <person name="Hovde B.T."/>
            <person name="Deodato C.R."/>
            <person name="Hunsperger H.M."/>
            <person name="Ryken S.A."/>
            <person name="Yost W."/>
            <person name="Jha R.K."/>
            <person name="Patterson J."/>
            <person name="Monnat R.J. Jr."/>
            <person name="Barlow S.B."/>
            <person name="Starkenburg S.R."/>
            <person name="Cattolico R.A."/>
        </authorList>
    </citation>
    <scope>NUCLEOTIDE SEQUENCE</scope>
    <source>
        <strain evidence="9">CCMP291</strain>
    </source>
</reference>
<feature type="domain" description="Fe2OG dioxygenase" evidence="7">
    <location>
        <begin position="276"/>
        <end position="371"/>
    </location>
</feature>
<dbReference type="InterPro" id="IPR011330">
    <property type="entry name" value="Glyco_hydro/deAcase_b/a-brl"/>
</dbReference>
<evidence type="ECO:0000256" key="6">
    <source>
        <dbReference type="ARBA" id="ARBA00023004"/>
    </source>
</evidence>
<dbReference type="Pfam" id="PF01522">
    <property type="entry name" value="Polysacc_deac_1"/>
    <property type="match status" value="1"/>
</dbReference>
<keyword evidence="9" id="KW-1185">Reference proteome</keyword>
<keyword evidence="5" id="KW-0560">Oxidoreductase</keyword>
<dbReference type="SUPFAM" id="SSF88713">
    <property type="entry name" value="Glycoside hydrolase/deacetylase"/>
    <property type="match status" value="1"/>
</dbReference>
<dbReference type="Proteomes" id="UP000037460">
    <property type="component" value="Unassembled WGS sequence"/>
</dbReference>
<sequence length="394" mass="43331">MEFGLKLLWSTASAIGLRRLMKMLPKAYKATTFFFDGVACKGHVGLTIDDGLCRNGPGPSMVAEVATLLKEHDARCTFFVCSEYLVGVEAEAEALVHEGHELGNHMTSDKQFYFHKLPAGEFEQQLRGTTQAIEAVPGVGRVRWFRAPQALYTQSMERTVTSHGLRHALGDCYADDWAMEHNADFVARTILKQVAEGVFALPVFSERFCQLLCEELDAFGRSGLPCGQPNSMNRHGALLDELGLYPGLLDPLVREWLVPLCSQIPAFAAVGGGHLNSHKSFVVTYRIGEDEHLTEHFDNAEVTLNANLGLSFEAGELCFYGHKDAAKDAPSAHHAWTAGVGHAVLHLGQQVHAALPITEGERRNLVIWMRSTAWRRENGCPMCGSTDRLLEGSA</sequence>
<evidence type="ECO:0000256" key="2">
    <source>
        <dbReference type="ARBA" id="ARBA00022723"/>
    </source>
</evidence>
<proteinExistence type="predicted"/>
<dbReference type="PROSITE" id="PS51471">
    <property type="entry name" value="FE2OG_OXY"/>
    <property type="match status" value="1"/>
</dbReference>
<dbReference type="InterPro" id="IPR006620">
    <property type="entry name" value="Pro_4_hyd_alph"/>
</dbReference>
<keyword evidence="2" id="KW-0479">Metal-binding</keyword>
<gene>
    <name evidence="8" type="ORF">Ctob_003615</name>
</gene>
<dbReference type="PANTHER" id="PTHR24014">
    <property type="entry name" value="2-OXOGLUTARATE AND IRON-DEPENDENT OXYGENASE DOMAIN-CONTAINING PROTEIN 2"/>
    <property type="match status" value="1"/>
</dbReference>
<dbReference type="GO" id="GO:0031418">
    <property type="term" value="F:L-ascorbic acid binding"/>
    <property type="evidence" value="ECO:0007669"/>
    <property type="project" value="UniProtKB-KW"/>
</dbReference>
<name>A0A0M0JPT2_9EUKA</name>
<dbReference type="OrthoDB" id="409264at2759"/>
<dbReference type="GO" id="GO:0016705">
    <property type="term" value="F:oxidoreductase activity, acting on paired donors, with incorporation or reduction of molecular oxygen"/>
    <property type="evidence" value="ECO:0007669"/>
    <property type="project" value="InterPro"/>
</dbReference>
<dbReference type="GO" id="GO:0005506">
    <property type="term" value="F:iron ion binding"/>
    <property type="evidence" value="ECO:0007669"/>
    <property type="project" value="InterPro"/>
</dbReference>